<reference evidence="2" key="2">
    <citation type="submission" date="2020-05" db="UniProtKB">
        <authorList>
            <consortium name="EnsemblMetazoa"/>
        </authorList>
    </citation>
    <scope>IDENTIFICATION</scope>
    <source>
        <strain evidence="2">FAR1</strain>
    </source>
</reference>
<keyword evidence="1" id="KW-1133">Transmembrane helix</keyword>
<evidence type="ECO:0000313" key="2">
    <source>
        <dbReference type="EnsemblMetazoa" id="AFAF004671-PA"/>
    </source>
</evidence>
<sequence length="137" mass="14409">MQRPVFSASRSTRGCVSACGCLPQVVTPASGANGVGRLATGHFCSITGFVEMLAVVVVVVAKIDLHGWKGSVRTKHATTRHGIMNSGLMDGKIVLSARIPSSRERIICVRTLTMKSVVFCSAAAAGETDVVGRTYDD</sequence>
<name>A0A182Q7N5_9DIPT</name>
<accession>A0A182Q7N5</accession>
<dbReference type="EnsemblMetazoa" id="AFAF004671-RA">
    <property type="protein sequence ID" value="AFAF004671-PA"/>
    <property type="gene ID" value="AFAF004671"/>
</dbReference>
<organism evidence="2 3">
    <name type="scientific">Anopheles farauti</name>
    <dbReference type="NCBI Taxonomy" id="69004"/>
    <lineage>
        <taxon>Eukaryota</taxon>
        <taxon>Metazoa</taxon>
        <taxon>Ecdysozoa</taxon>
        <taxon>Arthropoda</taxon>
        <taxon>Hexapoda</taxon>
        <taxon>Insecta</taxon>
        <taxon>Pterygota</taxon>
        <taxon>Neoptera</taxon>
        <taxon>Endopterygota</taxon>
        <taxon>Diptera</taxon>
        <taxon>Nematocera</taxon>
        <taxon>Culicoidea</taxon>
        <taxon>Culicidae</taxon>
        <taxon>Anophelinae</taxon>
        <taxon>Anopheles</taxon>
    </lineage>
</organism>
<reference evidence="3" key="1">
    <citation type="submission" date="2014-01" db="EMBL/GenBank/DDBJ databases">
        <title>The Genome Sequence of Anopheles farauti FAR1 (V2).</title>
        <authorList>
            <consortium name="The Broad Institute Genomics Platform"/>
            <person name="Neafsey D.E."/>
            <person name="Besansky N."/>
            <person name="Howell P."/>
            <person name="Walton C."/>
            <person name="Young S.K."/>
            <person name="Zeng Q."/>
            <person name="Gargeya S."/>
            <person name="Fitzgerald M."/>
            <person name="Haas B."/>
            <person name="Abouelleil A."/>
            <person name="Allen A.W."/>
            <person name="Alvarado L."/>
            <person name="Arachchi H.M."/>
            <person name="Berlin A.M."/>
            <person name="Chapman S.B."/>
            <person name="Gainer-Dewar J."/>
            <person name="Goldberg J."/>
            <person name="Griggs A."/>
            <person name="Gujja S."/>
            <person name="Hansen M."/>
            <person name="Howarth C."/>
            <person name="Imamovic A."/>
            <person name="Ireland A."/>
            <person name="Larimer J."/>
            <person name="McCowan C."/>
            <person name="Murphy C."/>
            <person name="Pearson M."/>
            <person name="Poon T.W."/>
            <person name="Priest M."/>
            <person name="Roberts A."/>
            <person name="Saif S."/>
            <person name="Shea T."/>
            <person name="Sisk P."/>
            <person name="Sykes S."/>
            <person name="Wortman J."/>
            <person name="Nusbaum C."/>
            <person name="Birren B."/>
        </authorList>
    </citation>
    <scope>NUCLEOTIDE SEQUENCE [LARGE SCALE GENOMIC DNA]</scope>
    <source>
        <strain evidence="3">FAR1</strain>
    </source>
</reference>
<proteinExistence type="predicted"/>
<dbReference type="AlphaFoldDB" id="A0A182Q7N5"/>
<feature type="transmembrane region" description="Helical" evidence="1">
    <location>
        <begin position="38"/>
        <end position="61"/>
    </location>
</feature>
<evidence type="ECO:0000256" key="1">
    <source>
        <dbReference type="SAM" id="Phobius"/>
    </source>
</evidence>
<keyword evidence="1" id="KW-0472">Membrane</keyword>
<dbReference type="EMBL" id="AXCN02001110">
    <property type="status" value="NOT_ANNOTATED_CDS"/>
    <property type="molecule type" value="Genomic_DNA"/>
</dbReference>
<evidence type="ECO:0000313" key="3">
    <source>
        <dbReference type="Proteomes" id="UP000075886"/>
    </source>
</evidence>
<protein>
    <submittedName>
        <fullName evidence="2">Uncharacterized protein</fullName>
    </submittedName>
</protein>
<keyword evidence="3" id="KW-1185">Reference proteome</keyword>
<keyword evidence="1" id="KW-0812">Transmembrane</keyword>
<dbReference type="VEuPathDB" id="VectorBase:AFAF004671"/>
<dbReference type="Proteomes" id="UP000075886">
    <property type="component" value="Unassembled WGS sequence"/>
</dbReference>